<feature type="transmembrane region" description="Helical" evidence="1">
    <location>
        <begin position="193"/>
        <end position="213"/>
    </location>
</feature>
<evidence type="ECO:0000313" key="2">
    <source>
        <dbReference type="EMBL" id="ALC16039.1"/>
    </source>
</evidence>
<name>A0A0M3QFD7_9BACT</name>
<sequence>MLRTLAAKAVVPVALTVTGFVVVCCSLLYGYIRADMVSTAVRQEIGLADTIVKSTRYAMLKADRETLRQTINDIGSQQGVEHVRVFNKKGLVMFSADPREIGALVDKETEGCSECHSGETPALRLGPMEQARNFHNARGEEVLAITAPIYNEAGCAEASCHFHPEGNRVLGTLDIGLSQHELRGNLLNLRSRMVIFCAMVLVLTVGGVLALLLRNVFLPLYRLRGYVRSAALDGSGEHFFSGGAEEVEEIGGHVRDLSASLFRAREELVAARQRIAALEKRLGE</sequence>
<dbReference type="PATRIC" id="fig|1603606.3.peg.1376"/>
<dbReference type="SUPFAM" id="SSF103190">
    <property type="entry name" value="Sensory domain-like"/>
    <property type="match status" value="1"/>
</dbReference>
<keyword evidence="1" id="KW-1133">Transmembrane helix</keyword>
<protein>
    <recommendedName>
        <fullName evidence="4">HAMP domain-containing protein</fullName>
    </recommendedName>
</protein>
<dbReference type="STRING" id="1603606.DSOUD_1258"/>
<organism evidence="2 3">
    <name type="scientific">Desulfuromonas soudanensis</name>
    <dbReference type="NCBI Taxonomy" id="1603606"/>
    <lineage>
        <taxon>Bacteria</taxon>
        <taxon>Pseudomonadati</taxon>
        <taxon>Thermodesulfobacteriota</taxon>
        <taxon>Desulfuromonadia</taxon>
        <taxon>Desulfuromonadales</taxon>
        <taxon>Desulfuromonadaceae</taxon>
        <taxon>Desulfuromonas</taxon>
    </lineage>
</organism>
<keyword evidence="1" id="KW-0472">Membrane</keyword>
<evidence type="ECO:0000256" key="1">
    <source>
        <dbReference type="SAM" id="Phobius"/>
    </source>
</evidence>
<dbReference type="AlphaFoldDB" id="A0A0M3QFD7"/>
<evidence type="ECO:0000313" key="3">
    <source>
        <dbReference type="Proteomes" id="UP000057158"/>
    </source>
</evidence>
<keyword evidence="3" id="KW-1185">Reference proteome</keyword>
<feature type="transmembrane region" description="Helical" evidence="1">
    <location>
        <begin position="12"/>
        <end position="32"/>
    </location>
</feature>
<dbReference type="RefSeq" id="WP_053550190.1">
    <property type="nucleotide sequence ID" value="NZ_CP010802.1"/>
</dbReference>
<gene>
    <name evidence="2" type="ORF">DSOUD_1258</name>
</gene>
<keyword evidence="1" id="KW-0812">Transmembrane</keyword>
<dbReference type="Gene3D" id="3.30.450.290">
    <property type="match status" value="1"/>
</dbReference>
<reference evidence="2 3" key="1">
    <citation type="submission" date="2015-07" db="EMBL/GenBank/DDBJ databases">
        <title>Isolation and Genomic Characterization of a Novel Halophilic Metal-Reducing Deltaproteobacterium from the Deep Subsurface.</title>
        <authorList>
            <person name="Badalamenti J.P."/>
            <person name="Summers Z.M."/>
            <person name="Gralnick J.A."/>
            <person name="Bond D.R."/>
        </authorList>
    </citation>
    <scope>NUCLEOTIDE SEQUENCE [LARGE SCALE GENOMIC DNA]</scope>
    <source>
        <strain evidence="2 3">WTL</strain>
    </source>
</reference>
<dbReference type="InterPro" id="IPR029151">
    <property type="entry name" value="Sensor-like_sf"/>
</dbReference>
<dbReference type="OrthoDB" id="9781147at2"/>
<accession>A0A0M3QFD7</accession>
<dbReference type="Proteomes" id="UP000057158">
    <property type="component" value="Chromosome"/>
</dbReference>
<evidence type="ECO:0008006" key="4">
    <source>
        <dbReference type="Google" id="ProtNLM"/>
    </source>
</evidence>
<proteinExistence type="predicted"/>
<dbReference type="EMBL" id="CP010802">
    <property type="protein sequence ID" value="ALC16039.1"/>
    <property type="molecule type" value="Genomic_DNA"/>
</dbReference>
<dbReference type="KEGG" id="des:DSOUD_1258"/>